<feature type="transmembrane region" description="Helical" evidence="1">
    <location>
        <begin position="134"/>
        <end position="152"/>
    </location>
</feature>
<feature type="transmembrane region" description="Helical" evidence="1">
    <location>
        <begin position="36"/>
        <end position="53"/>
    </location>
</feature>
<dbReference type="InterPro" id="IPR049458">
    <property type="entry name" value="EpsG-like"/>
</dbReference>
<evidence type="ECO:0000313" key="2">
    <source>
        <dbReference type="EMBL" id="CUO71700.1"/>
    </source>
</evidence>
<proteinExistence type="predicted"/>
<dbReference type="EMBL" id="CYYM01000028">
    <property type="protein sequence ID" value="CUO71700.1"/>
    <property type="molecule type" value="Genomic_DNA"/>
</dbReference>
<reference evidence="2 3" key="1">
    <citation type="submission" date="2015-09" db="EMBL/GenBank/DDBJ databases">
        <authorList>
            <consortium name="Pathogen Informatics"/>
        </authorList>
    </citation>
    <scope>NUCLEOTIDE SEQUENCE [LARGE SCALE GENOMIC DNA]</scope>
    <source>
        <strain evidence="2 3">2789STDY5608851</strain>
    </source>
</reference>
<gene>
    <name evidence="2" type="ORF">ERS852408_02796</name>
</gene>
<accession>A0A174HF02</accession>
<feature type="transmembrane region" description="Helical" evidence="1">
    <location>
        <begin position="179"/>
        <end position="201"/>
    </location>
</feature>
<sequence length="366" mass="41970">MDKNYILIIGWVAVMAILSVLTSVKQEETVCGKKEYRWRPVWAVVTVLPLVWMCSQRGGIMDTGAYLEGYKDMPRAFGGIISYIGTVKKDKGFYFLSAVIKCIVGNRSVVYLFIIAALQAGMLFYVYRKYSSRYLMSFFLFLASTDYISWMFNGMRQFTAVTITFIGIKFILDKKYVKAIVLILIASLMHQSALLMIPFIFIVQGKAWNKKTLLFILAVIVVVVSVGEFTNILDSVLAETQYKNVVSDWQSWEDDGTNVLRVLVYAVPTILSLIGLKYIRNADDPIINLSTNMSIVSVGFYVVSMFTSGIFIGRLPIYFSLYSYILLPWEIDNMFTKRSARLVYVMTICAYLAFYYYQMHFAWNFI</sequence>
<dbReference type="RefSeq" id="WP_055195803.1">
    <property type="nucleotide sequence ID" value="NZ_CYYM01000028.1"/>
</dbReference>
<keyword evidence="1" id="KW-0812">Transmembrane</keyword>
<protein>
    <recommendedName>
        <fullName evidence="4">EpsG family protein</fullName>
    </recommendedName>
</protein>
<evidence type="ECO:0000313" key="3">
    <source>
        <dbReference type="Proteomes" id="UP000095380"/>
    </source>
</evidence>
<evidence type="ECO:0000256" key="1">
    <source>
        <dbReference type="SAM" id="Phobius"/>
    </source>
</evidence>
<feature type="transmembrane region" description="Helical" evidence="1">
    <location>
        <begin position="309"/>
        <end position="327"/>
    </location>
</feature>
<keyword evidence="1" id="KW-0472">Membrane</keyword>
<keyword evidence="1" id="KW-1133">Transmembrane helix</keyword>
<dbReference type="Proteomes" id="UP000095380">
    <property type="component" value="Unassembled WGS sequence"/>
</dbReference>
<evidence type="ECO:0008006" key="4">
    <source>
        <dbReference type="Google" id="ProtNLM"/>
    </source>
</evidence>
<name>A0A174HF02_9FIRM</name>
<feature type="transmembrane region" description="Helical" evidence="1">
    <location>
        <begin position="213"/>
        <end position="233"/>
    </location>
</feature>
<feature type="transmembrane region" description="Helical" evidence="1">
    <location>
        <begin position="286"/>
        <end position="303"/>
    </location>
</feature>
<feature type="transmembrane region" description="Helical" evidence="1">
    <location>
        <begin position="6"/>
        <end position="24"/>
    </location>
</feature>
<dbReference type="Pfam" id="PF14897">
    <property type="entry name" value="EpsG"/>
    <property type="match status" value="1"/>
</dbReference>
<feature type="transmembrane region" description="Helical" evidence="1">
    <location>
        <begin position="259"/>
        <end position="279"/>
    </location>
</feature>
<dbReference type="AlphaFoldDB" id="A0A174HF02"/>
<feature type="transmembrane region" description="Helical" evidence="1">
    <location>
        <begin position="109"/>
        <end position="127"/>
    </location>
</feature>
<feature type="transmembrane region" description="Helical" evidence="1">
    <location>
        <begin position="339"/>
        <end position="357"/>
    </location>
</feature>
<organism evidence="2 3">
    <name type="scientific">Dorea longicatena</name>
    <dbReference type="NCBI Taxonomy" id="88431"/>
    <lineage>
        <taxon>Bacteria</taxon>
        <taxon>Bacillati</taxon>
        <taxon>Bacillota</taxon>
        <taxon>Clostridia</taxon>
        <taxon>Lachnospirales</taxon>
        <taxon>Lachnospiraceae</taxon>
        <taxon>Dorea</taxon>
    </lineage>
</organism>